<name>A0AC34GP30_9BILA</name>
<organism evidence="1 2">
    <name type="scientific">Panagrolaimus sp. ES5</name>
    <dbReference type="NCBI Taxonomy" id="591445"/>
    <lineage>
        <taxon>Eukaryota</taxon>
        <taxon>Metazoa</taxon>
        <taxon>Ecdysozoa</taxon>
        <taxon>Nematoda</taxon>
        <taxon>Chromadorea</taxon>
        <taxon>Rhabditida</taxon>
        <taxon>Tylenchina</taxon>
        <taxon>Panagrolaimomorpha</taxon>
        <taxon>Panagrolaimoidea</taxon>
        <taxon>Panagrolaimidae</taxon>
        <taxon>Panagrolaimus</taxon>
    </lineage>
</organism>
<accession>A0AC34GP30</accession>
<reference evidence="2" key="1">
    <citation type="submission" date="2022-11" db="UniProtKB">
        <authorList>
            <consortium name="WormBaseParasite"/>
        </authorList>
    </citation>
    <scope>IDENTIFICATION</scope>
</reference>
<evidence type="ECO:0000313" key="2">
    <source>
        <dbReference type="WBParaSite" id="ES5_v2.g5712.t1"/>
    </source>
</evidence>
<evidence type="ECO:0000313" key="1">
    <source>
        <dbReference type="Proteomes" id="UP000887579"/>
    </source>
</evidence>
<dbReference type="WBParaSite" id="ES5_v2.g5712.t1">
    <property type="protein sequence ID" value="ES5_v2.g5712.t1"/>
    <property type="gene ID" value="ES5_v2.g5712"/>
</dbReference>
<protein>
    <submittedName>
        <fullName evidence="2">Tafazzin family protein</fullName>
    </submittedName>
</protein>
<dbReference type="Proteomes" id="UP000887579">
    <property type="component" value="Unplaced"/>
</dbReference>
<proteinExistence type="predicted"/>
<sequence length="311" mass="35966">MQFKASKRLRNPNEENLNVNEKTNTAGVQQNEAKTVKILHSQQSDHSEIGHRQSKTKANVDGFRYPWPFPRNPSKWHIWKSRATMTFVYFCAKTMFAGGNKLVVNNRDTFLKLFEDKSRSLLTISNHRCTIDDPLMWALIPISKFFKNIDRFRYTPAAHNICFTKASHTYWFSLGRCVPIVRGSGVFQECVDFCIEKLNDKKWIHLFPEGKVTPNPIRIKWGVGRMINETEEPPIVLPIWVNGMSKVWASAPPYYPKFGNTVEVTVGEPLDMKTYLLSLQSNVEIERRKKITDKIQDTLFELGGCKDLVKH</sequence>